<protein>
    <submittedName>
        <fullName evidence="1">Uncharacterized protein</fullName>
    </submittedName>
</protein>
<dbReference type="Proteomes" id="UP000198521">
    <property type="component" value="Unassembled WGS sequence"/>
</dbReference>
<dbReference type="OrthoDB" id="979785at2"/>
<evidence type="ECO:0000313" key="1">
    <source>
        <dbReference type="EMBL" id="SEK51609.1"/>
    </source>
</evidence>
<organism evidence="1 2">
    <name type="scientific">Aquimarina amphilecti</name>
    <dbReference type="NCBI Taxonomy" id="1038014"/>
    <lineage>
        <taxon>Bacteria</taxon>
        <taxon>Pseudomonadati</taxon>
        <taxon>Bacteroidota</taxon>
        <taxon>Flavobacteriia</taxon>
        <taxon>Flavobacteriales</taxon>
        <taxon>Flavobacteriaceae</taxon>
        <taxon>Aquimarina</taxon>
    </lineage>
</organism>
<dbReference type="AlphaFoldDB" id="A0A1H7HMW6"/>
<accession>A0A1H7HMW6</accession>
<dbReference type="RefSeq" id="WP_091405647.1">
    <property type="nucleotide sequence ID" value="NZ_FOAB01000001.1"/>
</dbReference>
<sequence length="496" mass="56321">MSNLSIHIITHGYDSSRIPKKITVLNSKLEELHSFWMSYDSSTTLDVVSGVYGVILTLASGKKMEKAVMVGPDTTGIVKFDLSGLSPSETQEWAYLSKNLSIHSDEEKDLVDNIYLGAWIRLWKKDNENWNVVDIPIQESSSWNEEGVSYELDVERNQQFLQVGGPKIPWRLIALPPNSHLMCLIRPNEGPEGIVHPLEVTVTTDNWHAETILTLLSQDSRSKAQDLYESSGLKLSSAQDLLYGKMTDPAAAAIGGYYLLKTEELDRLHNWAENLANWMPWMSDGSIIWAWQLIKEGRKNGVMNMDEIRFRFLEATKRGIPLYTEGLRLLWEGLKMLSGKGDFDPEIEKALEIIDEYAEAADWTTTTTTFNGLDPQSPLKKIKKGTPKDTSYIAYIYDVPLNELLQDTDFDPVHDNLEIFTEDTISQKLSIESDGQIVSNDGIKFNSVYKAAKELGLKGNNSEVRKKMGSIHIKFPKKDFDDEIRMYRMGKRKRKL</sequence>
<reference evidence="1 2" key="1">
    <citation type="submission" date="2016-10" db="EMBL/GenBank/DDBJ databases">
        <authorList>
            <person name="de Groot N.N."/>
        </authorList>
    </citation>
    <scope>NUCLEOTIDE SEQUENCE [LARGE SCALE GENOMIC DNA]</scope>
    <source>
        <strain evidence="1 2">DSM 25232</strain>
    </source>
</reference>
<keyword evidence="2" id="KW-1185">Reference proteome</keyword>
<name>A0A1H7HMW6_AQUAM</name>
<evidence type="ECO:0000313" key="2">
    <source>
        <dbReference type="Proteomes" id="UP000198521"/>
    </source>
</evidence>
<dbReference type="STRING" id="1038014.SAMN04487910_0706"/>
<dbReference type="EMBL" id="FOAB01000001">
    <property type="protein sequence ID" value="SEK51609.1"/>
    <property type="molecule type" value="Genomic_DNA"/>
</dbReference>
<proteinExistence type="predicted"/>
<gene>
    <name evidence="1" type="ORF">SAMN04487910_0706</name>
</gene>